<evidence type="ECO:0000256" key="1">
    <source>
        <dbReference type="ARBA" id="ARBA00022801"/>
    </source>
</evidence>
<sequence length="268" mass="29983">MKYYIYPCSSQEDAPYLILSSGLGGHANFWNPQLESLSTHFNVVTYDHEGCHLDSALLPSHYHIRDMANQVLHLLEHLQIHEFHMIGHALGGIIGMELAKQLQSSSITMLSLTLINAWDELDAHTQKCFDARIALLASAGAEAYVRAQALFLYPPAWISQNHSHIKSTEDIQLQGFPPKTNVFARLKALMLFQLQAEHVQALQDTAIHIVANQDDFLVPVHKSQDLFTKLGHGQLCILPSGAHASTVTESQRLNQTFIQFFHSIKALS</sequence>
<dbReference type="InterPro" id="IPR050266">
    <property type="entry name" value="AB_hydrolase_sf"/>
</dbReference>
<dbReference type="GO" id="GO:0016811">
    <property type="term" value="F:hydrolase activity, acting on carbon-nitrogen (but not peptide) bonds, in linear amides"/>
    <property type="evidence" value="ECO:0007669"/>
    <property type="project" value="InterPro"/>
</dbReference>
<dbReference type="EMBL" id="JEXD01000007">
    <property type="protein sequence ID" value="EXC08319.1"/>
    <property type="molecule type" value="Genomic_DNA"/>
</dbReference>
<dbReference type="Pfam" id="PF00561">
    <property type="entry name" value="Abhydrolase_1"/>
    <property type="match status" value="1"/>
</dbReference>
<feature type="domain" description="AB hydrolase-1" evidence="2">
    <location>
        <begin position="17"/>
        <end position="122"/>
    </location>
</feature>
<dbReference type="Proteomes" id="UP000021108">
    <property type="component" value="Unassembled WGS sequence"/>
</dbReference>
<comment type="caution">
    <text evidence="3">The sequence shown here is derived from an EMBL/GenBank/DDBJ whole genome shotgun (WGS) entry which is preliminary data.</text>
</comment>
<dbReference type="PANTHER" id="PTHR43798">
    <property type="entry name" value="MONOACYLGLYCEROL LIPASE"/>
    <property type="match status" value="1"/>
</dbReference>
<dbReference type="InterPro" id="IPR019913">
    <property type="entry name" value="Pyrimidine_utilisation_RutD"/>
</dbReference>
<dbReference type="NCBIfam" id="TIGR03611">
    <property type="entry name" value="RutD"/>
    <property type="match status" value="1"/>
</dbReference>
<reference evidence="3 4" key="1">
    <citation type="submission" date="2014-02" db="EMBL/GenBank/DDBJ databases">
        <title>Comparative genomics and transcriptomics to identify genetic mechanisms underlying the emergence of carbapenem resistant Acinetobacter baumannii (CRAb).</title>
        <authorList>
            <person name="Harris A.D."/>
            <person name="Johnson K.J."/>
            <person name="George J."/>
            <person name="Shefchek K."/>
            <person name="Daugherty S.C."/>
            <person name="Parankush S."/>
            <person name="Sadzewicz L."/>
            <person name="Tallon L."/>
            <person name="Sengamalay N."/>
            <person name="Hazen T.H."/>
            <person name="Rasko D.A."/>
        </authorList>
    </citation>
    <scope>NUCLEOTIDE SEQUENCE [LARGE SCALE GENOMIC DNA]</scope>
    <source>
        <strain evidence="3 4">625974</strain>
    </source>
</reference>
<dbReference type="RefSeq" id="WP_005134785.1">
    <property type="nucleotide sequence ID" value="NZ_JEXD01000007.1"/>
</dbReference>
<dbReference type="GO" id="GO:0046464">
    <property type="term" value="P:acylglycerol catabolic process"/>
    <property type="evidence" value="ECO:0007669"/>
    <property type="project" value="TreeGrafter"/>
</dbReference>
<keyword evidence="1" id="KW-0378">Hydrolase</keyword>
<accession>A0A009QDF1</accession>
<evidence type="ECO:0000313" key="4">
    <source>
        <dbReference type="Proteomes" id="UP000021108"/>
    </source>
</evidence>
<proteinExistence type="predicted"/>
<dbReference type="InterPro" id="IPR029058">
    <property type="entry name" value="AB_hydrolase_fold"/>
</dbReference>
<dbReference type="PATRIC" id="fig|1310607.3.peg.1250"/>
<evidence type="ECO:0000259" key="2">
    <source>
        <dbReference type="Pfam" id="PF00561"/>
    </source>
</evidence>
<dbReference type="Gene3D" id="3.40.50.1820">
    <property type="entry name" value="alpha/beta hydrolase"/>
    <property type="match status" value="1"/>
</dbReference>
<evidence type="ECO:0000313" key="3">
    <source>
        <dbReference type="EMBL" id="EXC08319.1"/>
    </source>
</evidence>
<gene>
    <name evidence="3" type="primary">rutD</name>
    <name evidence="3" type="ORF">J506_1297</name>
</gene>
<dbReference type="SUPFAM" id="SSF53474">
    <property type="entry name" value="alpha/beta-Hydrolases"/>
    <property type="match status" value="1"/>
</dbReference>
<name>A0A009QDF1_ACIBA</name>
<dbReference type="GO" id="GO:0016020">
    <property type="term" value="C:membrane"/>
    <property type="evidence" value="ECO:0007669"/>
    <property type="project" value="TreeGrafter"/>
</dbReference>
<dbReference type="InterPro" id="IPR000073">
    <property type="entry name" value="AB_hydrolase_1"/>
</dbReference>
<protein>
    <submittedName>
        <fullName evidence="3">Pyrimidine utilization protein D</fullName>
    </submittedName>
</protein>
<dbReference type="GO" id="GO:0006212">
    <property type="term" value="P:uracil catabolic process"/>
    <property type="evidence" value="ECO:0007669"/>
    <property type="project" value="InterPro"/>
</dbReference>
<dbReference type="AlphaFoldDB" id="A0A009QDF1"/>
<organism evidence="3 4">
    <name type="scientific">Acinetobacter baumannii 625974</name>
    <dbReference type="NCBI Taxonomy" id="1310607"/>
    <lineage>
        <taxon>Bacteria</taxon>
        <taxon>Pseudomonadati</taxon>
        <taxon>Pseudomonadota</taxon>
        <taxon>Gammaproteobacteria</taxon>
        <taxon>Moraxellales</taxon>
        <taxon>Moraxellaceae</taxon>
        <taxon>Acinetobacter</taxon>
        <taxon>Acinetobacter calcoaceticus/baumannii complex</taxon>
    </lineage>
</organism>
<dbReference type="PANTHER" id="PTHR43798:SF5">
    <property type="entry name" value="MONOACYLGLYCEROL LIPASE ABHD6"/>
    <property type="match status" value="1"/>
</dbReference>
<dbReference type="GO" id="GO:0047372">
    <property type="term" value="F:monoacylglycerol lipase activity"/>
    <property type="evidence" value="ECO:0007669"/>
    <property type="project" value="TreeGrafter"/>
</dbReference>